<evidence type="ECO:0000313" key="1">
    <source>
        <dbReference type="EMBL" id="MBB4964826.1"/>
    </source>
</evidence>
<accession>A0A7W7T222</accession>
<organism evidence="1 2">
    <name type="scientific">Saccharothrix violaceirubra</name>
    <dbReference type="NCBI Taxonomy" id="413306"/>
    <lineage>
        <taxon>Bacteria</taxon>
        <taxon>Bacillati</taxon>
        <taxon>Actinomycetota</taxon>
        <taxon>Actinomycetes</taxon>
        <taxon>Pseudonocardiales</taxon>
        <taxon>Pseudonocardiaceae</taxon>
        <taxon>Saccharothrix</taxon>
    </lineage>
</organism>
<evidence type="ECO:0000313" key="2">
    <source>
        <dbReference type="Proteomes" id="UP000542674"/>
    </source>
</evidence>
<dbReference type="Proteomes" id="UP000542674">
    <property type="component" value="Unassembled WGS sequence"/>
</dbReference>
<reference evidence="1 2" key="1">
    <citation type="submission" date="2020-08" db="EMBL/GenBank/DDBJ databases">
        <title>Sequencing the genomes of 1000 actinobacteria strains.</title>
        <authorList>
            <person name="Klenk H.-P."/>
        </authorList>
    </citation>
    <scope>NUCLEOTIDE SEQUENCE [LARGE SCALE GENOMIC DNA]</scope>
    <source>
        <strain evidence="1 2">DSM 45084</strain>
    </source>
</reference>
<dbReference type="EMBL" id="JACHJS010000001">
    <property type="protein sequence ID" value="MBB4964826.1"/>
    <property type="molecule type" value="Genomic_DNA"/>
</dbReference>
<name>A0A7W7T222_9PSEU</name>
<dbReference type="AlphaFoldDB" id="A0A7W7T222"/>
<sequence length="114" mass="13115">MTDTDYRDGSVLCRDDALVIRRYYFPTLTAKRVPYDRVVRVLRYPLTARTGRLRLWGTANPTRWFNLDGGRSGRTTAYVVDTGRTVKPVVTPDDPRAFERALAAHGVEITDRRR</sequence>
<gene>
    <name evidence="1" type="ORF">F4559_002185</name>
</gene>
<proteinExistence type="predicted"/>
<keyword evidence="2" id="KW-1185">Reference proteome</keyword>
<evidence type="ECO:0008006" key="3">
    <source>
        <dbReference type="Google" id="ProtNLM"/>
    </source>
</evidence>
<comment type="caution">
    <text evidence="1">The sequence shown here is derived from an EMBL/GenBank/DDBJ whole genome shotgun (WGS) entry which is preliminary data.</text>
</comment>
<protein>
    <recommendedName>
        <fullName evidence="3">PH (Pleckstrin Homology) domain-containing protein</fullName>
    </recommendedName>
</protein>
<dbReference type="RefSeq" id="WP_184668080.1">
    <property type="nucleotide sequence ID" value="NZ_BAABAI010000015.1"/>
</dbReference>